<feature type="region of interest" description="Disordered" evidence="1">
    <location>
        <begin position="1"/>
        <end position="37"/>
    </location>
</feature>
<dbReference type="PANTHER" id="PTHR46063">
    <property type="entry name" value="KELCH DOMAIN-CONTAINING PROTEIN"/>
    <property type="match status" value="1"/>
</dbReference>
<dbReference type="OrthoDB" id="4447at2759"/>
<feature type="region of interest" description="Disordered" evidence="1">
    <location>
        <begin position="368"/>
        <end position="404"/>
    </location>
</feature>
<comment type="caution">
    <text evidence="2">The sequence shown here is derived from an EMBL/GenBank/DDBJ whole genome shotgun (WGS) entry which is preliminary data.</text>
</comment>
<feature type="compositionally biased region" description="Basic residues" evidence="1">
    <location>
        <begin position="1"/>
        <end position="11"/>
    </location>
</feature>
<accession>A0A8J1UNL2</accession>
<feature type="region of interest" description="Disordered" evidence="1">
    <location>
        <begin position="521"/>
        <end position="562"/>
    </location>
</feature>
<feature type="compositionally biased region" description="Basic and acidic residues" evidence="1">
    <location>
        <begin position="12"/>
        <end position="37"/>
    </location>
</feature>
<feature type="compositionally biased region" description="Acidic residues" evidence="1">
    <location>
        <begin position="525"/>
        <end position="560"/>
    </location>
</feature>
<organism evidence="2 3">
    <name type="scientific">Owenia fusiformis</name>
    <name type="common">Polychaete worm</name>
    <dbReference type="NCBI Taxonomy" id="6347"/>
    <lineage>
        <taxon>Eukaryota</taxon>
        <taxon>Metazoa</taxon>
        <taxon>Spiralia</taxon>
        <taxon>Lophotrochozoa</taxon>
        <taxon>Annelida</taxon>
        <taxon>Polychaeta</taxon>
        <taxon>Sedentaria</taxon>
        <taxon>Canalipalpata</taxon>
        <taxon>Sabellida</taxon>
        <taxon>Oweniida</taxon>
        <taxon>Oweniidae</taxon>
        <taxon>Owenia</taxon>
    </lineage>
</organism>
<reference evidence="2" key="1">
    <citation type="submission" date="2022-03" db="EMBL/GenBank/DDBJ databases">
        <authorList>
            <person name="Martin C."/>
        </authorList>
    </citation>
    <scope>NUCLEOTIDE SEQUENCE</scope>
</reference>
<dbReference type="InterPro" id="IPR052588">
    <property type="entry name" value="Kelch_domain_protein"/>
</dbReference>
<dbReference type="Proteomes" id="UP000749559">
    <property type="component" value="Unassembled WGS sequence"/>
</dbReference>
<keyword evidence="3" id="KW-1185">Reference proteome</keyword>
<feature type="region of interest" description="Disordered" evidence="1">
    <location>
        <begin position="53"/>
        <end position="75"/>
    </location>
</feature>
<dbReference type="InterPro" id="IPR015915">
    <property type="entry name" value="Kelch-typ_b-propeller"/>
</dbReference>
<proteinExistence type="predicted"/>
<protein>
    <submittedName>
        <fullName evidence="2">Uncharacterized protein</fullName>
    </submittedName>
</protein>
<dbReference type="AlphaFoldDB" id="A0A8J1UNL2"/>
<feature type="compositionally biased region" description="Acidic residues" evidence="1">
    <location>
        <begin position="385"/>
        <end position="401"/>
    </location>
</feature>
<evidence type="ECO:0000313" key="3">
    <source>
        <dbReference type="Proteomes" id="UP000749559"/>
    </source>
</evidence>
<dbReference type="PANTHER" id="PTHR46063:SF1">
    <property type="entry name" value="KELCH DOMAIN-CONTAINING PROTEIN 4"/>
    <property type="match status" value="1"/>
</dbReference>
<name>A0A8J1UNL2_OWEFU</name>
<evidence type="ECO:0000256" key="1">
    <source>
        <dbReference type="SAM" id="MobiDB-lite"/>
    </source>
</evidence>
<dbReference type="SUPFAM" id="SSF117281">
    <property type="entry name" value="Kelch motif"/>
    <property type="match status" value="1"/>
</dbReference>
<gene>
    <name evidence="2" type="ORF">OFUS_LOCUS6839</name>
</gene>
<evidence type="ECO:0000313" key="2">
    <source>
        <dbReference type="EMBL" id="CAH1780098.1"/>
    </source>
</evidence>
<dbReference type="EMBL" id="CAIIXF020000003">
    <property type="protein sequence ID" value="CAH1780098.1"/>
    <property type="molecule type" value="Genomic_DNA"/>
</dbReference>
<sequence>MGKKKNKKEKKGKGAEKTNLKTEKNLEKRQKKELLAKGEDDIEALIAEFQENDRKLTEVQEEKTAPPSPRCSMTLTAHPDRDELILFGGEFSKGNKTYVYNDLYVYNIKHDNWSLMKAPNPPPPRNSHQTVAVKQGGGQLWIFGGEFESPSQSQFYHYRELWVLHLQKKQWEKVNAPNSPSARSGHRMVQFKKSLVVFGGFHDNTRSYKYYNDVYTFDLENYQWTKLLPSGTPPPPRSGCQMVVTNNGVVIYGGYSKEKVKRDLDKGITHTDMFLLTPDTKAADASDPKAWKWVQLKQGGIRPNPRCGFSLAQIGPNKALLFGGVHDEEDESDDDDEADLEGMFFNDLYTLDLDKTRWHELELRGTKVAERKRRRKKKDNATDDAVQESDTEDSMEEESSDIAEKVQKLVVDSNPTDNAPMETNESVFSLSQGGAAAQNKAELFTDMDSIMKTGTTSEMADESESEPFVPCSRMNALTAVKNNTLYLYGGMYEIGEKQITLSDFYSLDLHRLDEFKTIIENTNAQEEEWEDASSEEDDEEEDEDSEMEEGMPDIEADEPASDYFSRTRDFWFDLAEKNSKEEGDTLNTKQLKKLASMMAKMYHKEQTKE</sequence>
<feature type="compositionally biased region" description="Basic and acidic residues" evidence="1">
    <location>
        <begin position="53"/>
        <end position="64"/>
    </location>
</feature>
<dbReference type="Pfam" id="PF13415">
    <property type="entry name" value="Beta-prop_FBX42"/>
    <property type="match status" value="1"/>
</dbReference>
<dbReference type="Gene3D" id="2.120.10.80">
    <property type="entry name" value="Kelch-type beta propeller"/>
    <property type="match status" value="1"/>
</dbReference>